<dbReference type="InterPro" id="IPR050252">
    <property type="entry name" value="Beta/Gamma-Crystallin"/>
</dbReference>
<evidence type="ECO:0000259" key="3">
    <source>
        <dbReference type="SMART" id="SM00247"/>
    </source>
</evidence>
<protein>
    <recommendedName>
        <fullName evidence="3">Beta/gamma crystallin 'Greek key' domain-containing protein</fullName>
    </recommendedName>
</protein>
<keyword evidence="5" id="KW-1185">Reference proteome</keyword>
<evidence type="ECO:0000256" key="1">
    <source>
        <dbReference type="ARBA" id="ARBA00009646"/>
    </source>
</evidence>
<comment type="similarity">
    <text evidence="1">Belongs to the beta/gamma-crystallin family.</text>
</comment>
<name>A0A7J5XI09_DISMA</name>
<evidence type="ECO:0000313" key="5">
    <source>
        <dbReference type="Proteomes" id="UP000518266"/>
    </source>
</evidence>
<dbReference type="PANTHER" id="PTHR11818:SF139">
    <property type="entry name" value="CRYSTALLIN, GAMMA M1-RELATED"/>
    <property type="match status" value="1"/>
</dbReference>
<dbReference type="Proteomes" id="UP000518266">
    <property type="component" value="Unassembled WGS sequence"/>
</dbReference>
<dbReference type="PANTHER" id="PTHR11818">
    <property type="entry name" value="BETA/GAMMA CRYSTALLIN"/>
    <property type="match status" value="1"/>
</dbReference>
<dbReference type="InterPro" id="IPR001064">
    <property type="entry name" value="Beta/gamma_crystallin"/>
</dbReference>
<evidence type="ECO:0000256" key="2">
    <source>
        <dbReference type="ARBA" id="ARBA00022737"/>
    </source>
</evidence>
<comment type="caution">
    <text evidence="4">The sequence shown here is derived from an EMBL/GenBank/DDBJ whole genome shotgun (WGS) entry which is preliminary data.</text>
</comment>
<dbReference type="InterPro" id="IPR011024">
    <property type="entry name" value="G_crystallin-like"/>
</dbReference>
<sequence>MVQPVHLDSCQGPVGSVGPLLVREPPAAKAVRGVRGDANGSSRRYRINNINRKHEQLRHEHEGKIVFYEENFQGRSYECMSDCSDMTSNLSRATPASTVVSTDEDLREGNYGGQSYELMDDCDNIMERDGRTLADVRAPSFRGQMMYVRPGEYRSFKDMGMSGRSS</sequence>
<dbReference type="GO" id="GO:0002088">
    <property type="term" value="P:lens development in camera-type eye"/>
    <property type="evidence" value="ECO:0007669"/>
    <property type="project" value="TreeGrafter"/>
</dbReference>
<dbReference type="GO" id="GO:0005212">
    <property type="term" value="F:structural constituent of eye lens"/>
    <property type="evidence" value="ECO:0007669"/>
    <property type="project" value="TreeGrafter"/>
</dbReference>
<accession>A0A7J5XI09</accession>
<dbReference type="AlphaFoldDB" id="A0A7J5XI09"/>
<organism evidence="4 5">
    <name type="scientific">Dissostichus mawsoni</name>
    <name type="common">Antarctic cod</name>
    <dbReference type="NCBI Taxonomy" id="36200"/>
    <lineage>
        <taxon>Eukaryota</taxon>
        <taxon>Metazoa</taxon>
        <taxon>Chordata</taxon>
        <taxon>Craniata</taxon>
        <taxon>Vertebrata</taxon>
        <taxon>Euteleostomi</taxon>
        <taxon>Actinopterygii</taxon>
        <taxon>Neopterygii</taxon>
        <taxon>Teleostei</taxon>
        <taxon>Neoteleostei</taxon>
        <taxon>Acanthomorphata</taxon>
        <taxon>Eupercaria</taxon>
        <taxon>Perciformes</taxon>
        <taxon>Notothenioidei</taxon>
        <taxon>Nototheniidae</taxon>
        <taxon>Dissostichus</taxon>
    </lineage>
</organism>
<dbReference type="Gene3D" id="2.60.20.10">
    <property type="entry name" value="Crystallins"/>
    <property type="match status" value="1"/>
</dbReference>
<dbReference type="SMART" id="SM00247">
    <property type="entry name" value="XTALbg"/>
    <property type="match status" value="1"/>
</dbReference>
<evidence type="ECO:0000313" key="4">
    <source>
        <dbReference type="EMBL" id="KAF3835838.1"/>
    </source>
</evidence>
<gene>
    <name evidence="4" type="ORF">F7725_028396</name>
</gene>
<reference evidence="4 5" key="1">
    <citation type="submission" date="2020-03" db="EMBL/GenBank/DDBJ databases">
        <title>Dissostichus mawsoni Genome sequencing and assembly.</title>
        <authorList>
            <person name="Park H."/>
        </authorList>
    </citation>
    <scope>NUCLEOTIDE SEQUENCE [LARGE SCALE GENOMIC DNA]</scope>
    <source>
        <strain evidence="4">DM0001</strain>
        <tissue evidence="4">Muscle</tissue>
    </source>
</reference>
<feature type="domain" description="Beta/gamma crystallin 'Greek key'" evidence="3">
    <location>
        <begin position="64"/>
        <end position="166"/>
    </location>
</feature>
<keyword evidence="2" id="KW-0677">Repeat</keyword>
<dbReference type="EMBL" id="JAAKFY010000024">
    <property type="protein sequence ID" value="KAF3835838.1"/>
    <property type="molecule type" value="Genomic_DNA"/>
</dbReference>
<proteinExistence type="inferred from homology"/>
<dbReference type="GO" id="GO:0007601">
    <property type="term" value="P:visual perception"/>
    <property type="evidence" value="ECO:0007669"/>
    <property type="project" value="TreeGrafter"/>
</dbReference>
<dbReference type="SUPFAM" id="SSF49695">
    <property type="entry name" value="gamma-Crystallin-like"/>
    <property type="match status" value="1"/>
</dbReference>